<name>A0ABD6FFE1_9PSEU</name>
<gene>
    <name evidence="2" type="ORF">DIU77_005200</name>
</gene>
<evidence type="ECO:0000313" key="3">
    <source>
        <dbReference type="Proteomes" id="UP000249324"/>
    </source>
</evidence>
<dbReference type="InterPro" id="IPR011047">
    <property type="entry name" value="Quinoprotein_ADH-like_sf"/>
</dbReference>
<dbReference type="InterPro" id="IPR049052">
    <property type="entry name" value="nSTAND1"/>
</dbReference>
<dbReference type="Gene3D" id="3.40.50.300">
    <property type="entry name" value="P-loop containing nucleotide triphosphate hydrolases"/>
    <property type="match status" value="1"/>
</dbReference>
<proteinExistence type="predicted"/>
<dbReference type="Pfam" id="PF20703">
    <property type="entry name" value="nSTAND1"/>
    <property type="match status" value="1"/>
</dbReference>
<feature type="domain" description="Novel STAND NTPase 1" evidence="1">
    <location>
        <begin position="194"/>
        <end position="582"/>
    </location>
</feature>
<dbReference type="InterPro" id="IPR011048">
    <property type="entry name" value="Haem_d1_sf"/>
</dbReference>
<dbReference type="SUPFAM" id="SSF50998">
    <property type="entry name" value="Quinoprotein alcohol dehydrogenase-like"/>
    <property type="match status" value="1"/>
</dbReference>
<dbReference type="InterPro" id="IPR015943">
    <property type="entry name" value="WD40/YVTN_repeat-like_dom_sf"/>
</dbReference>
<dbReference type="Gene3D" id="2.130.10.10">
    <property type="entry name" value="YVTN repeat-like/Quinoprotein amine dehydrogenase"/>
    <property type="match status" value="1"/>
</dbReference>
<protein>
    <recommendedName>
        <fullName evidence="1">Novel STAND NTPase 1 domain-containing protein</fullName>
    </recommendedName>
</protein>
<organism evidence="2 3">
    <name type="scientific">Thermocrispum agreste</name>
    <dbReference type="NCBI Taxonomy" id="37925"/>
    <lineage>
        <taxon>Bacteria</taxon>
        <taxon>Bacillati</taxon>
        <taxon>Actinomycetota</taxon>
        <taxon>Actinomycetes</taxon>
        <taxon>Pseudonocardiales</taxon>
        <taxon>Pseudonocardiaceae</taxon>
        <taxon>Thermocrispum</taxon>
    </lineage>
</organism>
<evidence type="ECO:0000313" key="2">
    <source>
        <dbReference type="EMBL" id="MFO7191619.1"/>
    </source>
</evidence>
<dbReference type="SUPFAM" id="SSF52540">
    <property type="entry name" value="P-loop containing nucleoside triphosphate hydrolases"/>
    <property type="match status" value="1"/>
</dbReference>
<dbReference type="Proteomes" id="UP000249324">
    <property type="component" value="Unassembled WGS sequence"/>
</dbReference>
<evidence type="ECO:0000259" key="1">
    <source>
        <dbReference type="Pfam" id="PF20703"/>
    </source>
</evidence>
<comment type="caution">
    <text evidence="2">The sequence shown here is derived from an EMBL/GenBank/DDBJ whole genome shotgun (WGS) entry which is preliminary data.</text>
</comment>
<dbReference type="EMBL" id="QGUI02000039">
    <property type="protein sequence ID" value="MFO7191619.1"/>
    <property type="molecule type" value="Genomic_DNA"/>
</dbReference>
<sequence>MSTASLGRAVARIHTLSGRIVGAGFLVADRRVATSASVVQRAFGDASGRPAECLVDFPLLGDVRIKARVESWGPGHGGGPQAVIVELATAVEQTGPPPMFRADDLDGHRFRSLGFPQGMHDGVWAAGAIRMSPSGPVVAADAHGQQLFDGYDGAPVWDEQVGAVVGIIAIDEADARLMSVADVLGVDPRLLPNPYRGLEPFDEQHADYLFGRDDEIGRITAAVAERPLVGVVGRSGVGKSSVMRAGVLPRLRAEGAQVAVVRMTGAQSPTAAVAHALSSLLPDDDPLKPPERMQAVLDAGPAVLRAVATKIAEQGGDSGVVLFADQFEELPPPQAASVLRLLLGLTRAAGEMARSLRVVLTLRWESLAHVLTDDNRAEVERGLVPIGHMTREQLRDAIVLPARRAPGLYFEDGLVDRILDDAAAEPGQLPLVESLLAQLWQQRQGGMLTHAAYQQVGGVHGAVAEQAEAAIRTIPPAEMTAVRTLLTRLTTPTDGGGFVRTPVPYGQLPSNERRIADHLVVHRLLVHDRAQDGTHVIEFAHQALIDHWPRLRDWLAADREFLHWLHETERHAAEWDQASRDRGMLLRGRAPAYAQHWVHARGESVPPSVHAYVAAASARSRRDRRVRRSVLASLAVVVVATILFGILASYQSAVSEERRASAAAHSMSALSETTARSDPAWAIMLALAAYRCEAGEHTESALVQHYLAYRHVATVLSGASGVIENADASADGRVIAARSVGGLITAWVRRPGKAPRVWHILGAQALAVDVADDGSGVLLVEAKATSFYDVEKRRKKWSIPVGFDDRVVSGLVHGTDVVLSFGAIGFAGMPTADTVQWWRAEDGEPVRIGERKSPDGLTALGFTSAGEVALADGERRTQSLVLWDGDTDGVRQIGRQLIVKQTSLDGSTVVNGTISQDHAVACRYDGITNSATLAPISLRDGSVSETRKAVTVPGNCPLGFDAHYGDSVAVVLGVVADFRSGTSVPLPVRAGRDSDLRLFGPLIRDRDRYYMLRHDSRRVLIEPLPADADSVGSEVLGSVTGPATAAMTPDGKYLITAGSAGQAEDARRWTVLVTRTEDNRNVGTAEAYAEFVSVDQDGTLVAVGDKDEVAVHQLPDLKRLATVPRDGQDVATYDDPPQFVGEYLLTTAGARADWWNPRTGEKVASLDLTKHGIEPDVAGEVRILPYPKGDRVAVVQPDSDEVVIVDRGGRTVGSLRVGSQPTWVAFDQSGRYAAVVTAGAGLAVWDLREAKQVLGPLPVVNIRKSPANRPPVVTFLDEPGRIALAESGKVSYYRFGSSRPERVLDLRGRTRQRTDTISVSRDGRVLAVDLGSTAVAVPVDVSEWVRTLCRVIDHREFTSEERAMLPEGVATAPLC</sequence>
<dbReference type="SUPFAM" id="SSF51004">
    <property type="entry name" value="C-terminal (heme d1) domain of cytochrome cd1-nitrite reductase"/>
    <property type="match status" value="1"/>
</dbReference>
<reference evidence="2 3" key="1">
    <citation type="journal article" date="2021" name="BMC Genomics">
        <title>Genome-resolved metagenome and metatranscriptome analyses of thermophilic composting reveal key bacterial players and their metabolic interactions.</title>
        <authorList>
            <person name="Braga L.P.P."/>
            <person name="Pereira R.V."/>
            <person name="Martins L.F."/>
            <person name="Moura L.M.S."/>
            <person name="Sanchez F.B."/>
            <person name="Patane J.S.L."/>
            <person name="da Silva A.M."/>
            <person name="Setubal J.C."/>
        </authorList>
    </citation>
    <scope>NUCLEOTIDE SEQUENCE [LARGE SCALE GENOMIC DNA]</scope>
    <source>
        <strain evidence="2">ZC4RG45</strain>
    </source>
</reference>
<dbReference type="InterPro" id="IPR027417">
    <property type="entry name" value="P-loop_NTPase"/>
</dbReference>
<accession>A0ABD6FFE1</accession>